<feature type="region of interest" description="RNA binding; important for wobble base 34 recognition" evidence="4">
    <location>
        <begin position="299"/>
        <end position="303"/>
    </location>
</feature>
<dbReference type="PANTHER" id="PTHR46499:SF1">
    <property type="entry name" value="QUEUINE TRNA-RIBOSYLTRANSFERASE"/>
    <property type="match status" value="1"/>
</dbReference>
<keyword evidence="4" id="KW-0862">Zinc</keyword>
<evidence type="ECO:0000313" key="6">
    <source>
        <dbReference type="EMBL" id="OGE90076.1"/>
    </source>
</evidence>
<organism evidence="6 7">
    <name type="scientific">Candidatus Doudnabacteria bacterium RIFCSPHIGHO2_12_FULL_48_16</name>
    <dbReference type="NCBI Taxonomy" id="1817838"/>
    <lineage>
        <taxon>Bacteria</taxon>
        <taxon>Candidatus Doudnaibacteriota</taxon>
    </lineage>
</organism>
<feature type="binding site" evidence="4">
    <location>
        <position position="216"/>
    </location>
    <ligand>
        <name>substrate</name>
    </ligand>
</feature>
<comment type="caution">
    <text evidence="6">The sequence shown here is derived from an EMBL/GenBank/DDBJ whole genome shotgun (WGS) entry which is preliminary data.</text>
</comment>
<feature type="binding site" evidence="4">
    <location>
        <position position="371"/>
    </location>
    <ligand>
        <name>Zn(2+)</name>
        <dbReference type="ChEBI" id="CHEBI:29105"/>
    </ligand>
</feature>
<keyword evidence="2 4" id="KW-0808">Transferase</keyword>
<feature type="binding site" evidence="4">
    <location>
        <position position="342"/>
    </location>
    <ligand>
        <name>Zn(2+)</name>
        <dbReference type="ChEBI" id="CHEBI:29105"/>
    </ligand>
</feature>
<evidence type="ECO:0000313" key="7">
    <source>
        <dbReference type="Proteomes" id="UP000177682"/>
    </source>
</evidence>
<feature type="domain" description="tRNA-guanine(15) transglycosylase-like" evidence="5">
    <location>
        <begin position="11"/>
        <end position="401"/>
    </location>
</feature>
<evidence type="ECO:0000259" key="5">
    <source>
        <dbReference type="Pfam" id="PF01702"/>
    </source>
</evidence>
<comment type="similarity">
    <text evidence="4">Belongs to the queuine tRNA-ribosyltransferase family.</text>
</comment>
<dbReference type="UniPathway" id="UPA00392"/>
<comment type="function">
    <text evidence="4">Catalyzes the base-exchange of a guanine (G) residue with the queuine precursor 7-aminomethyl-7-deazaguanine (PreQ1) at position 34 (anticodon wobble position) in tRNAs with GU(N) anticodons (tRNA-Asp, -Asn, -His and -Tyr). Catalysis occurs through a double-displacement mechanism. The nucleophile active site attacks the C1' of nucleotide 34 to detach the guanine base from the RNA, forming a covalent enzyme-RNA intermediate. The proton acceptor active site deprotonates the incoming PreQ1, allowing a nucleophilic attack on the C1' of the ribose to form the product. After dissociation, two additional enzymatic reactions on the tRNA convert PreQ1 to queuine (Q), resulting in the hypermodified nucleoside queuosine (7-(((4,5-cis-dihydroxy-2-cyclopenten-1-yl)amino)methyl)-7-deazaguanosine).</text>
</comment>
<keyword evidence="4" id="KW-0671">Queuosine biosynthesis</keyword>
<feature type="active site" description="Nucleophile" evidence="4">
    <location>
        <position position="294"/>
    </location>
</feature>
<dbReference type="GO" id="GO:0046872">
    <property type="term" value="F:metal ion binding"/>
    <property type="evidence" value="ECO:0007669"/>
    <property type="project" value="UniProtKB-KW"/>
</dbReference>
<dbReference type="GO" id="GO:0008479">
    <property type="term" value="F:tRNA-guanosine(34) queuine transglycosylase activity"/>
    <property type="evidence" value="ECO:0007669"/>
    <property type="project" value="UniProtKB-UniRule"/>
</dbReference>
<keyword evidence="1 4" id="KW-0328">Glycosyltransferase</keyword>
<evidence type="ECO:0000256" key="4">
    <source>
        <dbReference type="HAMAP-Rule" id="MF_00168"/>
    </source>
</evidence>
<dbReference type="GO" id="GO:0005737">
    <property type="term" value="C:cytoplasm"/>
    <property type="evidence" value="ECO:0007669"/>
    <property type="project" value="TreeGrafter"/>
</dbReference>
<gene>
    <name evidence="4" type="primary">tgt</name>
    <name evidence="6" type="ORF">A3E29_03130</name>
</gene>
<dbReference type="NCBIfam" id="TIGR00430">
    <property type="entry name" value="Q_tRNA_tgt"/>
    <property type="match status" value="1"/>
</dbReference>
<feature type="binding site" evidence="4">
    <location>
        <position position="345"/>
    </location>
    <ligand>
        <name>Zn(2+)</name>
        <dbReference type="ChEBI" id="CHEBI:29105"/>
    </ligand>
</feature>
<feature type="region of interest" description="RNA binding" evidence="4">
    <location>
        <begin position="275"/>
        <end position="281"/>
    </location>
</feature>
<sequence>MFTITKKDSKTRARVGIIQTAHGEVHTPVFLPIGTKGAIKSIAAEELKFWGAEMILANTYHLWQRPGDALIAKAGGLHKFMNWKSAIFTDSGGFQVFSLGKMVNPVRSPVSEDTGSRLWRLTSNGVKVTDLGVSFRSDVDGSSHVLTPESSVQIQLNLGSDIALVLDEFPAAEADKTIVAGMVERTTMWAKRALAEHRKLLAGSINPGQKQWGIVQGAIFKDLRKQSAEQITALEFPGFCIGGVANGGESTELMYQAVDYTIPHLPEDKPKHLLGVGTPEQIVQAVGLGCDSFDCVIPTREARHGKFYVNLKPQDGEGYFTVNILQEQYKEDFTPLDNACPCYCCQNYTKAYLRHLFKSEEPLGIRLATMHNLRFYLNLMQRVRDSIETGSFDQILKKYKDRTKE</sequence>
<feature type="active site" description="Proton acceptor" evidence="4">
    <location>
        <position position="90"/>
    </location>
</feature>
<dbReference type="HAMAP" id="MF_00168">
    <property type="entry name" value="Q_tRNA_Tgt"/>
    <property type="match status" value="1"/>
</dbReference>
<dbReference type="InterPro" id="IPR050076">
    <property type="entry name" value="ArchSynthase1/Queuine_TRR"/>
</dbReference>
<dbReference type="Pfam" id="PF01702">
    <property type="entry name" value="TGT"/>
    <property type="match status" value="1"/>
</dbReference>
<protein>
    <recommendedName>
        <fullName evidence="4">Queuine tRNA-ribosyltransferase</fullName>
        <ecNumber evidence="4">2.4.2.29</ecNumber>
    </recommendedName>
    <alternativeName>
        <fullName evidence="4">Guanine insertion enzyme</fullName>
    </alternativeName>
    <alternativeName>
        <fullName evidence="4">tRNA-guanine transglycosylase</fullName>
    </alternativeName>
</protein>
<dbReference type="InterPro" id="IPR004803">
    <property type="entry name" value="TGT"/>
</dbReference>
<dbReference type="GO" id="GO:0008616">
    <property type="term" value="P:tRNA queuosine(34) biosynthetic process"/>
    <property type="evidence" value="ECO:0007669"/>
    <property type="project" value="UniProtKB-UniRule"/>
</dbReference>
<comment type="subunit">
    <text evidence="4">Homodimer. Within each dimer, one monomer is responsible for RNA recognition and catalysis, while the other monomer binds to the replacement base PreQ1.</text>
</comment>
<feature type="binding site" evidence="4">
    <location>
        <position position="340"/>
    </location>
    <ligand>
        <name>Zn(2+)</name>
        <dbReference type="ChEBI" id="CHEBI:29105"/>
    </ligand>
</feature>
<keyword evidence="3 4" id="KW-0819">tRNA processing</keyword>
<feature type="binding site" evidence="4">
    <location>
        <begin position="90"/>
        <end position="94"/>
    </location>
    <ligand>
        <name>substrate</name>
    </ligand>
</feature>
<dbReference type="PANTHER" id="PTHR46499">
    <property type="entry name" value="QUEUINE TRNA-RIBOSYLTRANSFERASE"/>
    <property type="match status" value="1"/>
</dbReference>
<dbReference type="Gene3D" id="3.20.20.105">
    <property type="entry name" value="Queuine tRNA-ribosyltransferase-like"/>
    <property type="match status" value="1"/>
</dbReference>
<dbReference type="SUPFAM" id="SSF51713">
    <property type="entry name" value="tRNA-guanine transglycosylase"/>
    <property type="match status" value="1"/>
</dbReference>
<feature type="binding site" evidence="4">
    <location>
        <position position="167"/>
    </location>
    <ligand>
        <name>substrate</name>
    </ligand>
</feature>
<comment type="cofactor">
    <cofactor evidence="4">
        <name>Zn(2+)</name>
        <dbReference type="ChEBI" id="CHEBI:29105"/>
    </cofactor>
    <text evidence="4">Binds 1 zinc ion per subunit.</text>
</comment>
<evidence type="ECO:0000256" key="2">
    <source>
        <dbReference type="ARBA" id="ARBA00022679"/>
    </source>
</evidence>
<reference evidence="6 7" key="1">
    <citation type="journal article" date="2016" name="Nat. Commun.">
        <title>Thousands of microbial genomes shed light on interconnected biogeochemical processes in an aquifer system.</title>
        <authorList>
            <person name="Anantharaman K."/>
            <person name="Brown C.T."/>
            <person name="Hug L.A."/>
            <person name="Sharon I."/>
            <person name="Castelle C.J."/>
            <person name="Probst A.J."/>
            <person name="Thomas B.C."/>
            <person name="Singh A."/>
            <person name="Wilkins M.J."/>
            <person name="Karaoz U."/>
            <person name="Brodie E.L."/>
            <person name="Williams K.H."/>
            <person name="Hubbard S.S."/>
            <person name="Banfield J.F."/>
        </authorList>
    </citation>
    <scope>NUCLEOTIDE SEQUENCE [LARGE SCALE GENOMIC DNA]</scope>
</reference>
<evidence type="ECO:0000256" key="3">
    <source>
        <dbReference type="ARBA" id="ARBA00022694"/>
    </source>
</evidence>
<dbReference type="EC" id="2.4.2.29" evidence="4"/>
<dbReference type="Proteomes" id="UP000177682">
    <property type="component" value="Unassembled WGS sequence"/>
</dbReference>
<feature type="binding site" evidence="4">
    <location>
        <position position="243"/>
    </location>
    <ligand>
        <name>substrate</name>
    </ligand>
</feature>
<dbReference type="EMBL" id="MFEY01000007">
    <property type="protein sequence ID" value="OGE90076.1"/>
    <property type="molecule type" value="Genomic_DNA"/>
</dbReference>
<evidence type="ECO:0000256" key="1">
    <source>
        <dbReference type="ARBA" id="ARBA00022676"/>
    </source>
</evidence>
<keyword evidence="4" id="KW-0479">Metal-binding</keyword>
<accession>A0A1F5PJH2</accession>
<comment type="catalytic activity">
    <reaction evidence="4">
        <text>7-aminomethyl-7-carbaguanine + guanosine(34) in tRNA = 7-aminomethyl-7-carbaguanosine(34) in tRNA + guanine</text>
        <dbReference type="Rhea" id="RHEA:24104"/>
        <dbReference type="Rhea" id="RHEA-COMP:10341"/>
        <dbReference type="Rhea" id="RHEA-COMP:10342"/>
        <dbReference type="ChEBI" id="CHEBI:16235"/>
        <dbReference type="ChEBI" id="CHEBI:58703"/>
        <dbReference type="ChEBI" id="CHEBI:74269"/>
        <dbReference type="ChEBI" id="CHEBI:82833"/>
        <dbReference type="EC" id="2.4.2.29"/>
    </reaction>
</comment>
<dbReference type="InterPro" id="IPR036511">
    <property type="entry name" value="TGT-like_sf"/>
</dbReference>
<comment type="pathway">
    <text evidence="4">tRNA modification; tRNA-queuosine biosynthesis.</text>
</comment>
<dbReference type="InterPro" id="IPR002616">
    <property type="entry name" value="tRNA_ribo_trans-like"/>
</dbReference>
<dbReference type="NCBIfam" id="TIGR00449">
    <property type="entry name" value="tgt_general"/>
    <property type="match status" value="1"/>
</dbReference>
<dbReference type="AlphaFoldDB" id="A0A1F5PJH2"/>
<name>A0A1F5PJH2_9BACT</name>
<proteinExistence type="inferred from homology"/>